<dbReference type="InterPro" id="IPR011990">
    <property type="entry name" value="TPR-like_helical_dom_sf"/>
</dbReference>
<dbReference type="SUPFAM" id="SSF52172">
    <property type="entry name" value="CheY-like"/>
    <property type="match status" value="1"/>
</dbReference>
<evidence type="ECO:0000259" key="7">
    <source>
        <dbReference type="PROSITE" id="PS50110"/>
    </source>
</evidence>
<dbReference type="Gene3D" id="3.40.50.2300">
    <property type="match status" value="1"/>
</dbReference>
<reference evidence="8 9" key="1">
    <citation type="submission" date="2018-11" db="EMBL/GenBank/DDBJ databases">
        <title>Genome sequencing of Paenibacillus sp. KCOM 3021 (= ChDC PVNT-B20).</title>
        <authorList>
            <person name="Kook J.-K."/>
            <person name="Park S.-N."/>
            <person name="Lim Y.K."/>
        </authorList>
    </citation>
    <scope>NUCLEOTIDE SEQUENCE [LARGE SCALE GENOMIC DNA]</scope>
    <source>
        <strain evidence="8 9">KCOM 3021</strain>
    </source>
</reference>
<keyword evidence="9" id="KW-1185">Reference proteome</keyword>
<dbReference type="Proteomes" id="UP000267017">
    <property type="component" value="Unassembled WGS sequence"/>
</dbReference>
<dbReference type="InterPro" id="IPR011006">
    <property type="entry name" value="CheY-like_superfamily"/>
</dbReference>
<sequence length="379" mass="44485">MRVILVDDERLALNYMERLLMKLADVEIVGKFTDPVRGISEILRERVDVLFLDISLPEINGIELAERILQSKPEIHIVFVTAYNEYAIKAFELNALDYLLKPIRAERLAKTVDRIQERLKTGQEDVAVSEQVVKICLFKQVTLEARHGQPALLQWRTTKAQELFLYLLQHRGRLVRKSTLIDVLWPEYETDKVNSQLYTAVYHIRKTLKPYGDHFQIVNAMEGYILNTHQVSLDIEEWEAKLAALPPVSGASLDAYLEAMKIYTGDYLQEYDYWWTESERQRLKAIWLHNALAIADWYLGQELWEKAGVFYQNICTLHPQEEAPYFALMKIFALQQNFAMVHRQYRELATVLKEELNVEPSHYITEWYRQFTEEAGQVR</sequence>
<dbReference type="Pfam" id="PF03704">
    <property type="entry name" value="BTAD"/>
    <property type="match status" value="1"/>
</dbReference>
<evidence type="ECO:0000256" key="2">
    <source>
        <dbReference type="ARBA" id="ARBA00023012"/>
    </source>
</evidence>
<dbReference type="PROSITE" id="PS50110">
    <property type="entry name" value="RESPONSE_REGULATORY"/>
    <property type="match status" value="1"/>
</dbReference>
<feature type="domain" description="Response regulatory" evidence="7">
    <location>
        <begin position="2"/>
        <end position="116"/>
    </location>
</feature>
<proteinExistence type="inferred from homology"/>
<evidence type="ECO:0000313" key="9">
    <source>
        <dbReference type="Proteomes" id="UP000267017"/>
    </source>
</evidence>
<dbReference type="Gene3D" id="1.25.40.10">
    <property type="entry name" value="Tetratricopeptide repeat domain"/>
    <property type="match status" value="1"/>
</dbReference>
<keyword evidence="5" id="KW-0804">Transcription</keyword>
<dbReference type="Pfam" id="PF00072">
    <property type="entry name" value="Response_reg"/>
    <property type="match status" value="1"/>
</dbReference>
<evidence type="ECO:0000256" key="6">
    <source>
        <dbReference type="PROSITE-ProRule" id="PRU00169"/>
    </source>
</evidence>
<keyword evidence="2" id="KW-0902">Two-component regulatory system</keyword>
<dbReference type="InterPro" id="IPR016032">
    <property type="entry name" value="Sig_transdc_resp-reg_C-effctor"/>
</dbReference>
<evidence type="ECO:0000256" key="3">
    <source>
        <dbReference type="ARBA" id="ARBA00023015"/>
    </source>
</evidence>
<dbReference type="OrthoDB" id="3190595at2"/>
<accession>A0A3P3U506</accession>
<comment type="caution">
    <text evidence="8">The sequence shown here is derived from an EMBL/GenBank/DDBJ whole genome shotgun (WGS) entry which is preliminary data.</text>
</comment>
<evidence type="ECO:0000313" key="8">
    <source>
        <dbReference type="EMBL" id="RRJ65260.1"/>
    </source>
</evidence>
<keyword evidence="6" id="KW-0597">Phosphoprotein</keyword>
<evidence type="ECO:0000256" key="1">
    <source>
        <dbReference type="ARBA" id="ARBA00005820"/>
    </source>
</evidence>
<dbReference type="InterPro" id="IPR036388">
    <property type="entry name" value="WH-like_DNA-bd_sf"/>
</dbReference>
<dbReference type="SUPFAM" id="SSF46894">
    <property type="entry name" value="C-terminal effector domain of the bipartite response regulators"/>
    <property type="match status" value="1"/>
</dbReference>
<dbReference type="GO" id="GO:0006355">
    <property type="term" value="P:regulation of DNA-templated transcription"/>
    <property type="evidence" value="ECO:0007669"/>
    <property type="project" value="InterPro"/>
</dbReference>
<dbReference type="Gene3D" id="1.10.10.10">
    <property type="entry name" value="Winged helix-like DNA-binding domain superfamily/Winged helix DNA-binding domain"/>
    <property type="match status" value="1"/>
</dbReference>
<dbReference type="AlphaFoldDB" id="A0A3P3U506"/>
<dbReference type="SMART" id="SM00448">
    <property type="entry name" value="REC"/>
    <property type="match status" value="1"/>
</dbReference>
<dbReference type="PANTHER" id="PTHR35807">
    <property type="entry name" value="TRANSCRIPTIONAL REGULATOR REDD-RELATED"/>
    <property type="match status" value="1"/>
</dbReference>
<dbReference type="SUPFAM" id="SSF48452">
    <property type="entry name" value="TPR-like"/>
    <property type="match status" value="1"/>
</dbReference>
<dbReference type="InterPro" id="IPR051677">
    <property type="entry name" value="AfsR-DnrI-RedD_regulator"/>
</dbReference>
<evidence type="ECO:0000256" key="5">
    <source>
        <dbReference type="ARBA" id="ARBA00023163"/>
    </source>
</evidence>
<dbReference type="SMART" id="SM01043">
    <property type="entry name" value="BTAD"/>
    <property type="match status" value="1"/>
</dbReference>
<dbReference type="InterPro" id="IPR001789">
    <property type="entry name" value="Sig_transdc_resp-reg_receiver"/>
</dbReference>
<dbReference type="EMBL" id="RRCN01000001">
    <property type="protein sequence ID" value="RRJ65260.1"/>
    <property type="molecule type" value="Genomic_DNA"/>
</dbReference>
<feature type="modified residue" description="4-aspartylphosphate" evidence="6">
    <location>
        <position position="53"/>
    </location>
</feature>
<keyword evidence="3" id="KW-0805">Transcription regulation</keyword>
<dbReference type="GO" id="GO:0003677">
    <property type="term" value="F:DNA binding"/>
    <property type="evidence" value="ECO:0007669"/>
    <property type="project" value="UniProtKB-KW"/>
</dbReference>
<keyword evidence="4" id="KW-0238">DNA-binding</keyword>
<comment type="similarity">
    <text evidence="1">Belongs to the AfsR/DnrI/RedD regulatory family.</text>
</comment>
<dbReference type="RefSeq" id="WP_128633072.1">
    <property type="nucleotide sequence ID" value="NZ_RRCN01000001.1"/>
</dbReference>
<dbReference type="InterPro" id="IPR005158">
    <property type="entry name" value="BTAD"/>
</dbReference>
<dbReference type="Pfam" id="PF00486">
    <property type="entry name" value="Trans_reg_C"/>
    <property type="match status" value="1"/>
</dbReference>
<dbReference type="InterPro" id="IPR001867">
    <property type="entry name" value="OmpR/PhoB-type_DNA-bd"/>
</dbReference>
<dbReference type="SMART" id="SM00862">
    <property type="entry name" value="Trans_reg_C"/>
    <property type="match status" value="1"/>
</dbReference>
<organism evidence="8 9">
    <name type="scientific">Paenibacillus oralis</name>
    <dbReference type="NCBI Taxonomy" id="2490856"/>
    <lineage>
        <taxon>Bacteria</taxon>
        <taxon>Bacillati</taxon>
        <taxon>Bacillota</taxon>
        <taxon>Bacilli</taxon>
        <taxon>Bacillales</taxon>
        <taxon>Paenibacillaceae</taxon>
        <taxon>Paenibacillus</taxon>
    </lineage>
</organism>
<evidence type="ECO:0000256" key="4">
    <source>
        <dbReference type="ARBA" id="ARBA00023125"/>
    </source>
</evidence>
<protein>
    <submittedName>
        <fullName evidence="8">Response regulator</fullName>
    </submittedName>
</protein>
<dbReference type="GO" id="GO:0000160">
    <property type="term" value="P:phosphorelay signal transduction system"/>
    <property type="evidence" value="ECO:0007669"/>
    <property type="project" value="UniProtKB-KW"/>
</dbReference>
<name>A0A3P3U506_9BACL</name>
<gene>
    <name evidence="8" type="ORF">EHV15_21860</name>
</gene>